<evidence type="ECO:0000256" key="2">
    <source>
        <dbReference type="ARBA" id="ARBA00022692"/>
    </source>
</evidence>
<evidence type="ECO:0000256" key="6">
    <source>
        <dbReference type="ARBA" id="ARBA00023180"/>
    </source>
</evidence>
<organism>
    <name type="scientific">Branchiostoma floridae</name>
    <name type="common">Florida lancelet</name>
    <name type="synonym">Amphioxus</name>
    <dbReference type="NCBI Taxonomy" id="7739"/>
    <lineage>
        <taxon>Eukaryota</taxon>
        <taxon>Metazoa</taxon>
        <taxon>Chordata</taxon>
        <taxon>Cephalochordata</taxon>
        <taxon>Leptocardii</taxon>
        <taxon>Amphioxiformes</taxon>
        <taxon>Branchiostomatidae</taxon>
        <taxon>Branchiostoma</taxon>
    </lineage>
</organism>
<dbReference type="InterPro" id="IPR051836">
    <property type="entry name" value="Kremen_rcpt"/>
</dbReference>
<dbReference type="PANTHER" id="PTHR24269:SF16">
    <property type="entry name" value="PROTEIN SLG1"/>
    <property type="match status" value="1"/>
</dbReference>
<feature type="signal peptide" evidence="7">
    <location>
        <begin position="1"/>
        <end position="18"/>
    </location>
</feature>
<dbReference type="KEGG" id="bfo:118410809"/>
<name>C3ZJB3_BRAFL</name>
<dbReference type="GO" id="GO:0004888">
    <property type="term" value="F:transmembrane signaling receptor activity"/>
    <property type="evidence" value="ECO:0000318"/>
    <property type="project" value="GO_Central"/>
</dbReference>
<dbReference type="AlphaFoldDB" id="C3ZJB3"/>
<dbReference type="STRING" id="7739.C3ZJB3"/>
<keyword evidence="2" id="KW-0812">Transmembrane</keyword>
<evidence type="ECO:0000256" key="7">
    <source>
        <dbReference type="SAM" id="SignalP"/>
    </source>
</evidence>
<keyword evidence="10" id="KW-1185">Reference proteome</keyword>
<gene>
    <name evidence="11" type="primary">LOC118410809</name>
    <name evidence="9" type="ORF">BRAFLDRAFT_76682</name>
</gene>
<dbReference type="OrthoDB" id="9982121at2759"/>
<dbReference type="InterPro" id="IPR002889">
    <property type="entry name" value="WSC_carb-bd"/>
</dbReference>
<evidence type="ECO:0000313" key="11">
    <source>
        <dbReference type="RefSeq" id="XP_035668533.1"/>
    </source>
</evidence>
<proteinExistence type="predicted"/>
<dbReference type="InParanoid" id="C3ZJB3"/>
<dbReference type="PANTHER" id="PTHR24269">
    <property type="entry name" value="KREMEN PROTEIN"/>
    <property type="match status" value="1"/>
</dbReference>
<accession>C3ZJB3</accession>
<dbReference type="PROSITE" id="PS51212">
    <property type="entry name" value="WSC"/>
    <property type="match status" value="2"/>
</dbReference>
<dbReference type="EMBL" id="GG666632">
    <property type="protein sequence ID" value="EEN47255.1"/>
    <property type="molecule type" value="Genomic_DNA"/>
</dbReference>
<keyword evidence="5" id="KW-0472">Membrane</keyword>
<evidence type="ECO:0000256" key="3">
    <source>
        <dbReference type="ARBA" id="ARBA00022729"/>
    </source>
</evidence>
<keyword evidence="4" id="KW-1133">Transmembrane helix</keyword>
<keyword evidence="3 7" id="KW-0732">Signal</keyword>
<reference evidence="10" key="2">
    <citation type="journal article" date="2020" name="Nat. Ecol. Evol.">
        <title>Deeply conserved synteny resolves early events in vertebrate evolution.</title>
        <authorList>
            <person name="Simakov O."/>
            <person name="Marletaz F."/>
            <person name="Yue J.X."/>
            <person name="O'Connell B."/>
            <person name="Jenkins J."/>
            <person name="Brandt A."/>
            <person name="Calef R."/>
            <person name="Tung C.H."/>
            <person name="Huang T.K."/>
            <person name="Schmutz J."/>
            <person name="Satoh N."/>
            <person name="Yu J.K."/>
            <person name="Putnam N.H."/>
            <person name="Green R.E."/>
            <person name="Rokhsar D.S."/>
        </authorList>
    </citation>
    <scope>NUCLEOTIDE SEQUENCE [LARGE SCALE GENOMIC DNA]</scope>
    <source>
        <strain evidence="10">S238N-H82</strain>
    </source>
</reference>
<evidence type="ECO:0000313" key="9">
    <source>
        <dbReference type="EMBL" id="EEN47255.1"/>
    </source>
</evidence>
<dbReference type="GeneID" id="118410809"/>
<dbReference type="GO" id="GO:0005886">
    <property type="term" value="C:plasma membrane"/>
    <property type="evidence" value="ECO:0000318"/>
    <property type="project" value="GO_Central"/>
</dbReference>
<dbReference type="OMA" id="MCEDARY"/>
<evidence type="ECO:0000259" key="8">
    <source>
        <dbReference type="PROSITE" id="PS51212"/>
    </source>
</evidence>
<comment type="subcellular location">
    <subcellularLocation>
        <location evidence="1">Membrane</location>
        <topology evidence="1">Single-pass membrane protein</topology>
    </subcellularLocation>
</comment>
<reference evidence="9" key="1">
    <citation type="journal article" date="2008" name="Nature">
        <title>The amphioxus genome and the evolution of the chordate karyotype.</title>
        <authorList>
            <consortium name="US DOE Joint Genome Institute (JGI-PGF)"/>
            <person name="Putnam N.H."/>
            <person name="Butts T."/>
            <person name="Ferrier D.E.K."/>
            <person name="Furlong R.F."/>
            <person name="Hellsten U."/>
            <person name="Kawashima T."/>
            <person name="Robinson-Rechavi M."/>
            <person name="Shoguchi E."/>
            <person name="Terry A."/>
            <person name="Yu J.-K."/>
            <person name="Benito-Gutierrez E.L."/>
            <person name="Dubchak I."/>
            <person name="Garcia-Fernandez J."/>
            <person name="Gibson-Brown J.J."/>
            <person name="Grigoriev I.V."/>
            <person name="Horton A.C."/>
            <person name="de Jong P.J."/>
            <person name="Jurka J."/>
            <person name="Kapitonov V.V."/>
            <person name="Kohara Y."/>
            <person name="Kuroki Y."/>
            <person name="Lindquist E."/>
            <person name="Lucas S."/>
            <person name="Osoegawa K."/>
            <person name="Pennacchio L.A."/>
            <person name="Salamov A.A."/>
            <person name="Satou Y."/>
            <person name="Sauka-Spengler T."/>
            <person name="Schmutz J."/>
            <person name="Shin-I T."/>
            <person name="Toyoda A."/>
            <person name="Bronner-Fraser M."/>
            <person name="Fujiyama A."/>
            <person name="Holland L.Z."/>
            <person name="Holland P.W.H."/>
            <person name="Satoh N."/>
            <person name="Rokhsar D.S."/>
        </authorList>
    </citation>
    <scope>NUCLEOTIDE SEQUENCE [LARGE SCALE GENOMIC DNA]</scope>
    <source>
        <strain evidence="9">S238N-H82</strain>
        <tissue evidence="9">Testes</tissue>
    </source>
</reference>
<keyword evidence="6" id="KW-0325">Glycoprotein</keyword>
<evidence type="ECO:0000256" key="4">
    <source>
        <dbReference type="ARBA" id="ARBA00022989"/>
    </source>
</evidence>
<sequence>MVAISTFVLLLAIGSGSAQSYQGCYTYTGSEDTLTADQASPDMTNTDCVQHCAAQGKTYSATGEGKFCSCLTAADLQILSQVPNSRCDVSCTGDLKSKCGGNEQIVTVWSTGQAKRTLTTSVQSYKGCYTHTGSEDTLTADQASPDMTNTDCVQHCAAQGKTYSATGEGKFCSCLTAADLQTLSLVSDSQCDVSCTGDLKSKCGGNEQTVTVWSTGQVKRMLTLKSMMAALRNNAKRMMGTNVDN</sequence>
<feature type="domain" description="WSC" evidence="8">
    <location>
        <begin position="122"/>
        <end position="216"/>
    </location>
</feature>
<feature type="chain" id="PRO_5044729328" evidence="7">
    <location>
        <begin position="19"/>
        <end position="245"/>
    </location>
</feature>
<dbReference type="Pfam" id="PF01822">
    <property type="entry name" value="WSC"/>
    <property type="match status" value="2"/>
</dbReference>
<evidence type="ECO:0000256" key="1">
    <source>
        <dbReference type="ARBA" id="ARBA00004167"/>
    </source>
</evidence>
<protein>
    <submittedName>
        <fullName evidence="11">WSC domain-containing protein ARB_07867-like</fullName>
    </submittedName>
</protein>
<dbReference type="GO" id="GO:0007165">
    <property type="term" value="P:signal transduction"/>
    <property type="evidence" value="ECO:0000318"/>
    <property type="project" value="GO_Central"/>
</dbReference>
<reference evidence="11" key="3">
    <citation type="submission" date="2025-04" db="UniProtKB">
        <authorList>
            <consortium name="RefSeq"/>
        </authorList>
    </citation>
    <scope>IDENTIFICATION</scope>
    <source>
        <strain evidence="11">S238N-H82</strain>
        <tissue evidence="11">Testes</tissue>
    </source>
</reference>
<evidence type="ECO:0000256" key="5">
    <source>
        <dbReference type="ARBA" id="ARBA00023136"/>
    </source>
</evidence>
<feature type="domain" description="WSC" evidence="8">
    <location>
        <begin position="18"/>
        <end position="112"/>
    </location>
</feature>
<evidence type="ECO:0000313" key="10">
    <source>
        <dbReference type="Proteomes" id="UP000001554"/>
    </source>
</evidence>
<dbReference type="RefSeq" id="XP_035668533.1">
    <property type="nucleotide sequence ID" value="XM_035812640.1"/>
</dbReference>
<dbReference type="Proteomes" id="UP000001554">
    <property type="component" value="Chromosome 3"/>
</dbReference>